<dbReference type="InterPro" id="IPR002401">
    <property type="entry name" value="Cyt_P450_E_grp-I"/>
</dbReference>
<evidence type="ECO:0000313" key="7">
    <source>
        <dbReference type="Proteomes" id="UP000306102"/>
    </source>
</evidence>
<dbReference type="GO" id="GO:0020037">
    <property type="term" value="F:heme binding"/>
    <property type="evidence" value="ECO:0007669"/>
    <property type="project" value="InterPro"/>
</dbReference>
<protein>
    <recommendedName>
        <fullName evidence="8">Cytochrome P450</fullName>
    </recommendedName>
</protein>
<evidence type="ECO:0000256" key="3">
    <source>
        <dbReference type="ARBA" id="ARBA00023002"/>
    </source>
</evidence>
<dbReference type="SUPFAM" id="SSF48264">
    <property type="entry name" value="Cytochrome P450"/>
    <property type="match status" value="1"/>
</dbReference>
<keyword evidence="3" id="KW-0560">Oxidoreductase</keyword>
<evidence type="ECO:0000256" key="1">
    <source>
        <dbReference type="ARBA" id="ARBA00022617"/>
    </source>
</evidence>
<comment type="caution">
    <text evidence="6">The sequence shown here is derived from an EMBL/GenBank/DDBJ whole genome shotgun (WGS) entry which is preliminary data.</text>
</comment>
<evidence type="ECO:0000313" key="6">
    <source>
        <dbReference type="EMBL" id="THF96172.1"/>
    </source>
</evidence>
<evidence type="ECO:0000256" key="5">
    <source>
        <dbReference type="ARBA" id="ARBA00023033"/>
    </source>
</evidence>
<accession>A0A4S4D1Q4</accession>
<evidence type="ECO:0000256" key="2">
    <source>
        <dbReference type="ARBA" id="ARBA00022723"/>
    </source>
</evidence>
<dbReference type="InterPro" id="IPR050651">
    <property type="entry name" value="Plant_Cytochrome_P450_Monoox"/>
</dbReference>
<dbReference type="PRINTS" id="PR00463">
    <property type="entry name" value="EP450I"/>
</dbReference>
<reference evidence="6 7" key="1">
    <citation type="journal article" date="2018" name="Proc. Natl. Acad. Sci. U.S.A.">
        <title>Draft genome sequence of Camellia sinensis var. sinensis provides insights into the evolution of the tea genome and tea quality.</title>
        <authorList>
            <person name="Wei C."/>
            <person name="Yang H."/>
            <person name="Wang S."/>
            <person name="Zhao J."/>
            <person name="Liu C."/>
            <person name="Gao L."/>
            <person name="Xia E."/>
            <person name="Lu Y."/>
            <person name="Tai Y."/>
            <person name="She G."/>
            <person name="Sun J."/>
            <person name="Cao H."/>
            <person name="Tong W."/>
            <person name="Gao Q."/>
            <person name="Li Y."/>
            <person name="Deng W."/>
            <person name="Jiang X."/>
            <person name="Wang W."/>
            <person name="Chen Q."/>
            <person name="Zhang S."/>
            <person name="Li H."/>
            <person name="Wu J."/>
            <person name="Wang P."/>
            <person name="Li P."/>
            <person name="Shi C."/>
            <person name="Zheng F."/>
            <person name="Jian J."/>
            <person name="Huang B."/>
            <person name="Shan D."/>
            <person name="Shi M."/>
            <person name="Fang C."/>
            <person name="Yue Y."/>
            <person name="Li F."/>
            <person name="Li D."/>
            <person name="Wei S."/>
            <person name="Han B."/>
            <person name="Jiang C."/>
            <person name="Yin Y."/>
            <person name="Xia T."/>
            <person name="Zhang Z."/>
            <person name="Bennetzen J.L."/>
            <person name="Zhao S."/>
            <person name="Wan X."/>
        </authorList>
    </citation>
    <scope>NUCLEOTIDE SEQUENCE [LARGE SCALE GENOMIC DNA]</scope>
    <source>
        <strain evidence="7">cv. Shuchazao</strain>
        <tissue evidence="6">Leaf</tissue>
    </source>
</reference>
<keyword evidence="2" id="KW-0479">Metal-binding</keyword>
<dbReference type="GO" id="GO:0004497">
    <property type="term" value="F:monooxygenase activity"/>
    <property type="evidence" value="ECO:0007669"/>
    <property type="project" value="UniProtKB-KW"/>
</dbReference>
<dbReference type="EMBL" id="SDRB02012985">
    <property type="protein sequence ID" value="THF96172.1"/>
    <property type="molecule type" value="Genomic_DNA"/>
</dbReference>
<dbReference type="InterPro" id="IPR036396">
    <property type="entry name" value="Cyt_P450_sf"/>
</dbReference>
<gene>
    <name evidence="6" type="ORF">TEA_000517</name>
</gene>
<keyword evidence="1" id="KW-0349">Heme</keyword>
<sequence length="124" mass="13954">MQMFPIFPVLVPRESSADRTAGGFRIPHGTVLLVNMWAIQKDPKIWVERSKFNPERFEGFDGLRDWLKLKPFGSGRSGSPGEGLALHMVGLALGSLIQCFDWERVSKEMVVMNEVGSLCPRLNH</sequence>
<dbReference type="GO" id="GO:0016705">
    <property type="term" value="F:oxidoreductase activity, acting on paired donors, with incorporation or reduction of molecular oxygen"/>
    <property type="evidence" value="ECO:0007669"/>
    <property type="project" value="InterPro"/>
</dbReference>
<keyword evidence="5" id="KW-0503">Monooxygenase</keyword>
<keyword evidence="7" id="KW-1185">Reference proteome</keyword>
<keyword evidence="4" id="KW-0408">Iron</keyword>
<dbReference type="PANTHER" id="PTHR47947:SF3">
    <property type="entry name" value="CYTOCHROME P450 81D1-LIKE"/>
    <property type="match status" value="1"/>
</dbReference>
<name>A0A4S4D1Q4_CAMSN</name>
<dbReference type="PANTHER" id="PTHR47947">
    <property type="entry name" value="CYTOCHROME P450 82C3-RELATED"/>
    <property type="match status" value="1"/>
</dbReference>
<proteinExistence type="predicted"/>
<dbReference type="Pfam" id="PF00067">
    <property type="entry name" value="p450"/>
    <property type="match status" value="1"/>
</dbReference>
<evidence type="ECO:0008006" key="8">
    <source>
        <dbReference type="Google" id="ProtNLM"/>
    </source>
</evidence>
<dbReference type="Gene3D" id="1.10.630.10">
    <property type="entry name" value="Cytochrome P450"/>
    <property type="match status" value="1"/>
</dbReference>
<organism evidence="6 7">
    <name type="scientific">Camellia sinensis var. sinensis</name>
    <name type="common">China tea</name>
    <dbReference type="NCBI Taxonomy" id="542762"/>
    <lineage>
        <taxon>Eukaryota</taxon>
        <taxon>Viridiplantae</taxon>
        <taxon>Streptophyta</taxon>
        <taxon>Embryophyta</taxon>
        <taxon>Tracheophyta</taxon>
        <taxon>Spermatophyta</taxon>
        <taxon>Magnoliopsida</taxon>
        <taxon>eudicotyledons</taxon>
        <taxon>Gunneridae</taxon>
        <taxon>Pentapetalae</taxon>
        <taxon>asterids</taxon>
        <taxon>Ericales</taxon>
        <taxon>Theaceae</taxon>
        <taxon>Camellia</taxon>
    </lineage>
</organism>
<dbReference type="AlphaFoldDB" id="A0A4S4D1Q4"/>
<dbReference type="Proteomes" id="UP000306102">
    <property type="component" value="Unassembled WGS sequence"/>
</dbReference>
<dbReference type="InterPro" id="IPR001128">
    <property type="entry name" value="Cyt_P450"/>
</dbReference>
<dbReference type="GO" id="GO:0005506">
    <property type="term" value="F:iron ion binding"/>
    <property type="evidence" value="ECO:0007669"/>
    <property type="project" value="InterPro"/>
</dbReference>
<dbReference type="STRING" id="542762.A0A4S4D1Q4"/>
<evidence type="ECO:0000256" key="4">
    <source>
        <dbReference type="ARBA" id="ARBA00023004"/>
    </source>
</evidence>